<feature type="transmembrane region" description="Helical" evidence="1">
    <location>
        <begin position="41"/>
        <end position="58"/>
    </location>
</feature>
<proteinExistence type="predicted"/>
<evidence type="ECO:0000256" key="1">
    <source>
        <dbReference type="SAM" id="Phobius"/>
    </source>
</evidence>
<protein>
    <submittedName>
        <fullName evidence="2">Uncharacterized protein</fullName>
    </submittedName>
</protein>
<gene>
    <name evidence="2" type="ORF">HGMM_F50D11C19</name>
</gene>
<feature type="transmembrane region" description="Helical" evidence="1">
    <location>
        <begin position="100"/>
        <end position="121"/>
    </location>
</feature>
<keyword evidence="1" id="KW-0812">Transmembrane</keyword>
<name>H5SMM4_9BACT</name>
<feature type="transmembrane region" description="Helical" evidence="1">
    <location>
        <begin position="65"/>
        <end position="85"/>
    </location>
</feature>
<keyword evidence="1" id="KW-0472">Membrane</keyword>
<reference evidence="2" key="1">
    <citation type="journal article" date="2005" name="Environ. Microbiol.">
        <title>Genetic and functional properties of uncultivated thermophilic crenarchaeotes from a subsurface gold mine as revealed by analysis of genome fragments.</title>
        <authorList>
            <person name="Nunoura T."/>
            <person name="Hirayama H."/>
            <person name="Takami H."/>
            <person name="Oida H."/>
            <person name="Nishi S."/>
            <person name="Shimamura S."/>
            <person name="Suzuki Y."/>
            <person name="Inagaki F."/>
            <person name="Takai K."/>
            <person name="Nealson K.H."/>
            <person name="Horikoshi K."/>
        </authorList>
    </citation>
    <scope>NUCLEOTIDE SEQUENCE</scope>
</reference>
<keyword evidence="1" id="KW-1133">Transmembrane helix</keyword>
<reference evidence="2" key="2">
    <citation type="journal article" date="2012" name="PLoS ONE">
        <title>A Deeply Branching Thermophilic Bacterium with an Ancient Acetyl-CoA Pathway Dominates a Subsurface Ecosystem.</title>
        <authorList>
            <person name="Takami H."/>
            <person name="Noguchi H."/>
            <person name="Takaki Y."/>
            <person name="Uchiyama I."/>
            <person name="Toyoda A."/>
            <person name="Nishi S."/>
            <person name="Chee G.-J."/>
            <person name="Arai W."/>
            <person name="Nunoura T."/>
            <person name="Itoh T."/>
            <person name="Hattori M."/>
            <person name="Takai K."/>
        </authorList>
    </citation>
    <scope>NUCLEOTIDE SEQUENCE</scope>
</reference>
<dbReference type="AlphaFoldDB" id="H5SMM4"/>
<sequence length="124" mass="13002">MSALIRLVRMLTLGVAGGIAAGASAALQAEEFLQFSPVPGNAAYVLILLTGIGVGLLVKGVQEGLLLGVLVGITGTITLFFSLYLPNIEIGVPELILRSVWWGALTIFFLTLIGIFVARIFSGE</sequence>
<dbReference type="EMBL" id="AP011775">
    <property type="protein sequence ID" value="BAL57410.1"/>
    <property type="molecule type" value="Genomic_DNA"/>
</dbReference>
<evidence type="ECO:0000313" key="2">
    <source>
        <dbReference type="EMBL" id="BAL57410.1"/>
    </source>
</evidence>
<accession>H5SMM4</accession>
<organism evidence="2">
    <name type="scientific">uncultured Acetothermia bacterium</name>
    <dbReference type="NCBI Taxonomy" id="236499"/>
    <lineage>
        <taxon>Bacteria</taxon>
        <taxon>Candidatus Bipolaricaulota</taxon>
        <taxon>environmental samples</taxon>
    </lineage>
</organism>